<sequence length="794" mass="88303">MSISVSRESISKLMGELVDTFPIEAEGRSSISDFGKLLFTEGQGSSTATANASINNIKCDTTGSDVRPQTGSKRVFTEIKGVPRQKQHDIMKTKDKAVPKRWTQEEDDKLREAVGRHGERNWKSIAEEVPGRNHTQCLQRWTKVLAPGLVKGHWRPDEDELLKELVAEGRKNWGQVATRIPGRTSKQCRERWYNHLDPSIIRGEYTHEEDQIILDAQARLGNRWSAIAAMLPGRTEDAVKIRWKSLCRVRKGQGRRGQTDKSKINSKIRTAISGQMMQQHGRPGFENGIVKSEEVTEFSLQHGAHLMRLQNGQIVPAATNMPSINQHQHQSIMSGNGMMYPPTDMSGGGYDPTMLHYRKPAMQQHIRTNGYEHPLPPGGPIPSTHPPDFATDRRSPIDYSRSNLEYPVERRSNVNYGVEHRSNMPLSSMPPSSQEEYCHGYPSSSSTYGPTLNSAMCSTGPSSSSGSTASGHMYSNAPQMDTYRPGAIFGSQMPTHSQHSHMMAYNYGVPPGHSSPECLNGEHSSSHSMLSSMNNPSYASPHHRQQEVHHYVDRSPPIPRHNTPHHRQMHHHIRAHEDQQPHPEKELQNQSRMNEEQQVKQEPAPRLQSSQLMQNPAATFARRQAGKEPSPAAASNNPVAAFLQMQHNQKRNDQSSGTTNLGAPTAFNPAAAFAQRFQATLKPPMRSNSSTNVSKSTENTAEEDDDGETGSGYRTGEPSLKKVKPRLSIDAARASAARRMRSSGTSGNLAGRGSLDVFLNEIGDVGRLSDLKMDEFQTLDELWRVSGDMDRLSL</sequence>
<protein>
    <submittedName>
        <fullName evidence="1">Uncharacterized protein</fullName>
    </submittedName>
</protein>
<accession>A0ACC0WJK5</accession>
<evidence type="ECO:0000313" key="2">
    <source>
        <dbReference type="Proteomes" id="UP001163321"/>
    </source>
</evidence>
<name>A0ACC0WJK5_9STRA</name>
<dbReference type="EMBL" id="CM047591">
    <property type="protein sequence ID" value="KAI9919043.1"/>
    <property type="molecule type" value="Genomic_DNA"/>
</dbReference>
<reference evidence="1 2" key="1">
    <citation type="journal article" date="2022" name="bioRxiv">
        <title>The genome of the oomycete Peronosclerospora sorghi, a cosmopolitan pathogen of maize and sorghum, is inflated with dispersed pseudogenes.</title>
        <authorList>
            <person name="Fletcher K."/>
            <person name="Martin F."/>
            <person name="Isakeit T."/>
            <person name="Cavanaugh K."/>
            <person name="Magill C."/>
            <person name="Michelmore R."/>
        </authorList>
    </citation>
    <scope>NUCLEOTIDE SEQUENCE [LARGE SCALE GENOMIC DNA]</scope>
    <source>
        <strain evidence="1">P6</strain>
    </source>
</reference>
<keyword evidence="2" id="KW-1185">Reference proteome</keyword>
<proteinExistence type="predicted"/>
<dbReference type="Proteomes" id="UP001163321">
    <property type="component" value="Chromosome 12"/>
</dbReference>
<evidence type="ECO:0000313" key="1">
    <source>
        <dbReference type="EMBL" id="KAI9919043.1"/>
    </source>
</evidence>
<gene>
    <name evidence="1" type="ORF">PsorP6_012227</name>
</gene>
<comment type="caution">
    <text evidence="1">The sequence shown here is derived from an EMBL/GenBank/DDBJ whole genome shotgun (WGS) entry which is preliminary data.</text>
</comment>
<organism evidence="1 2">
    <name type="scientific">Peronosclerospora sorghi</name>
    <dbReference type="NCBI Taxonomy" id="230839"/>
    <lineage>
        <taxon>Eukaryota</taxon>
        <taxon>Sar</taxon>
        <taxon>Stramenopiles</taxon>
        <taxon>Oomycota</taxon>
        <taxon>Peronosporomycetes</taxon>
        <taxon>Peronosporales</taxon>
        <taxon>Peronosporaceae</taxon>
        <taxon>Peronosclerospora</taxon>
    </lineage>
</organism>